<dbReference type="Proteomes" id="UP001597459">
    <property type="component" value="Unassembled WGS sequence"/>
</dbReference>
<dbReference type="PROSITE" id="PS51257">
    <property type="entry name" value="PROKAR_LIPOPROTEIN"/>
    <property type="match status" value="1"/>
</dbReference>
<dbReference type="InterPro" id="IPR024653">
    <property type="entry name" value="Peptidase_M10/M27/M57"/>
</dbReference>
<dbReference type="SUPFAM" id="SSF55486">
    <property type="entry name" value="Metalloproteases ('zincins'), catalytic domain"/>
    <property type="match status" value="1"/>
</dbReference>
<dbReference type="Gene3D" id="3.40.390.10">
    <property type="entry name" value="Collagenase (Catalytic Domain)"/>
    <property type="match status" value="1"/>
</dbReference>
<reference evidence="2" key="1">
    <citation type="journal article" date="2019" name="Int. J. Syst. Evol. Microbiol.">
        <title>The Global Catalogue of Microorganisms (GCM) 10K type strain sequencing project: providing services to taxonomists for standard genome sequencing and annotation.</title>
        <authorList>
            <consortium name="The Broad Institute Genomics Platform"/>
            <consortium name="The Broad Institute Genome Sequencing Center for Infectious Disease"/>
            <person name="Wu L."/>
            <person name="Ma J."/>
        </authorList>
    </citation>
    <scope>NUCLEOTIDE SEQUENCE [LARGE SCALE GENOMIC DNA]</scope>
    <source>
        <strain evidence="2">KCTC 42423</strain>
    </source>
</reference>
<evidence type="ECO:0000313" key="2">
    <source>
        <dbReference type="Proteomes" id="UP001597459"/>
    </source>
</evidence>
<dbReference type="Pfam" id="PF12388">
    <property type="entry name" value="Peptidase_M57"/>
    <property type="match status" value="1"/>
</dbReference>
<gene>
    <name evidence="1" type="ORF">ACFSTE_02980</name>
</gene>
<sequence length="278" mass="31544">MKRINFLTSIAVISMLLVFTSCEKESFENENVALSEEVSKELLNKLIELNFNPNGVEKMKITEEDGTSKIVYLIEGDIMMTEEEIMRMNIYGGVQDKQYRTWNLINRSSITVVGDSRLLSQTARRALGYAVDNYNRLNLSFRINLRFDTRRGNGDIFVTINDNLGSGSRGQAGFPSFGRPYNLVWINQFANHRQSDQQLEHLLAHEIGHCVGLRHTDWNTRKSCGENSNEGTFGVGVVHIPGTPYAGRDNASIMNACYPNGTDGEWSYYDRVALNYLY</sequence>
<organism evidence="1 2">
    <name type="scientific">Aquimarina hainanensis</name>
    <dbReference type="NCBI Taxonomy" id="1578017"/>
    <lineage>
        <taxon>Bacteria</taxon>
        <taxon>Pseudomonadati</taxon>
        <taxon>Bacteroidota</taxon>
        <taxon>Flavobacteriia</taxon>
        <taxon>Flavobacteriales</taxon>
        <taxon>Flavobacteriaceae</taxon>
        <taxon>Aquimarina</taxon>
    </lineage>
</organism>
<comment type="caution">
    <text evidence="1">The sequence shown here is derived from an EMBL/GenBank/DDBJ whole genome shotgun (WGS) entry which is preliminary data.</text>
</comment>
<dbReference type="RefSeq" id="WP_176029324.1">
    <property type="nucleotide sequence ID" value="NZ_JBHSJV010000001.1"/>
</dbReference>
<proteinExistence type="predicted"/>
<accession>A0ABW5N6E3</accession>
<protein>
    <submittedName>
        <fullName evidence="1">M57 family metalloprotease</fullName>
    </submittedName>
</protein>
<keyword evidence="1" id="KW-0378">Hydrolase</keyword>
<keyword evidence="1" id="KW-0645">Protease</keyword>
<keyword evidence="2" id="KW-1185">Reference proteome</keyword>
<keyword evidence="1" id="KW-0482">Metalloprotease</keyword>
<evidence type="ECO:0000313" key="1">
    <source>
        <dbReference type="EMBL" id="MFD2589778.1"/>
    </source>
</evidence>
<name>A0ABW5N6E3_9FLAO</name>
<dbReference type="InterPro" id="IPR024079">
    <property type="entry name" value="MetalloPept_cat_dom_sf"/>
</dbReference>
<dbReference type="EMBL" id="JBHULX010000002">
    <property type="protein sequence ID" value="MFD2589778.1"/>
    <property type="molecule type" value="Genomic_DNA"/>
</dbReference>
<dbReference type="GO" id="GO:0008237">
    <property type="term" value="F:metallopeptidase activity"/>
    <property type="evidence" value="ECO:0007669"/>
    <property type="project" value="UniProtKB-KW"/>
</dbReference>